<evidence type="ECO:0000313" key="3">
    <source>
        <dbReference type="Proteomes" id="UP001381693"/>
    </source>
</evidence>
<feature type="region of interest" description="Disordered" evidence="1">
    <location>
        <begin position="45"/>
        <end position="66"/>
    </location>
</feature>
<reference evidence="2 3" key="1">
    <citation type="submission" date="2023-11" db="EMBL/GenBank/DDBJ databases">
        <title>Halocaridina rubra genome assembly.</title>
        <authorList>
            <person name="Smith C."/>
        </authorList>
    </citation>
    <scope>NUCLEOTIDE SEQUENCE [LARGE SCALE GENOMIC DNA]</scope>
    <source>
        <strain evidence="2">EP-1</strain>
        <tissue evidence="2">Whole</tissue>
    </source>
</reference>
<proteinExistence type="predicted"/>
<feature type="non-terminal residue" evidence="2">
    <location>
        <position position="66"/>
    </location>
</feature>
<protein>
    <submittedName>
        <fullName evidence="2">Uncharacterized protein</fullName>
    </submittedName>
</protein>
<sequence length="66" mass="7586">MCHTNDHCRSSFDDTKRKKQQLLMFLPPKSMTSTPDNLQPSTCEFLPPSKYHRSSNENIIDDPSGM</sequence>
<keyword evidence="3" id="KW-1185">Reference proteome</keyword>
<evidence type="ECO:0000313" key="2">
    <source>
        <dbReference type="EMBL" id="KAK7086118.1"/>
    </source>
</evidence>
<dbReference type="EMBL" id="JAXCGZ010000359">
    <property type="protein sequence ID" value="KAK7086118.1"/>
    <property type="molecule type" value="Genomic_DNA"/>
</dbReference>
<evidence type="ECO:0000256" key="1">
    <source>
        <dbReference type="SAM" id="MobiDB-lite"/>
    </source>
</evidence>
<gene>
    <name evidence="2" type="ORF">SK128_024981</name>
</gene>
<name>A0AAN8XQY9_HALRR</name>
<accession>A0AAN8XQY9</accession>
<dbReference type="Proteomes" id="UP001381693">
    <property type="component" value="Unassembled WGS sequence"/>
</dbReference>
<organism evidence="2 3">
    <name type="scientific">Halocaridina rubra</name>
    <name type="common">Hawaiian red shrimp</name>
    <dbReference type="NCBI Taxonomy" id="373956"/>
    <lineage>
        <taxon>Eukaryota</taxon>
        <taxon>Metazoa</taxon>
        <taxon>Ecdysozoa</taxon>
        <taxon>Arthropoda</taxon>
        <taxon>Crustacea</taxon>
        <taxon>Multicrustacea</taxon>
        <taxon>Malacostraca</taxon>
        <taxon>Eumalacostraca</taxon>
        <taxon>Eucarida</taxon>
        <taxon>Decapoda</taxon>
        <taxon>Pleocyemata</taxon>
        <taxon>Caridea</taxon>
        <taxon>Atyoidea</taxon>
        <taxon>Atyidae</taxon>
        <taxon>Halocaridina</taxon>
    </lineage>
</organism>
<comment type="caution">
    <text evidence="2">The sequence shown here is derived from an EMBL/GenBank/DDBJ whole genome shotgun (WGS) entry which is preliminary data.</text>
</comment>
<dbReference type="AlphaFoldDB" id="A0AAN8XQY9"/>